<name>A0A658KG97_PSEA0</name>
<dbReference type="EMBL" id="RBSP01000079">
    <property type="protein sequence ID" value="RMS54407.1"/>
    <property type="molecule type" value="Genomic_DNA"/>
</dbReference>
<evidence type="ECO:0000313" key="1">
    <source>
        <dbReference type="EMBL" id="RMS54407.1"/>
    </source>
</evidence>
<protein>
    <submittedName>
        <fullName evidence="1">Uncharacterized protein</fullName>
    </submittedName>
</protein>
<organism evidence="1 2">
    <name type="scientific">Pseudomonas amygdali pv. photiniae</name>
    <dbReference type="NCBI Taxonomy" id="251724"/>
    <lineage>
        <taxon>Bacteria</taxon>
        <taxon>Pseudomonadati</taxon>
        <taxon>Pseudomonadota</taxon>
        <taxon>Gammaproteobacteria</taxon>
        <taxon>Pseudomonadales</taxon>
        <taxon>Pseudomonadaceae</taxon>
        <taxon>Pseudomonas</taxon>
        <taxon>Pseudomonas amygdali</taxon>
    </lineage>
</organism>
<dbReference type="Proteomes" id="UP000270873">
    <property type="component" value="Unassembled WGS sequence"/>
</dbReference>
<reference evidence="1 2" key="1">
    <citation type="submission" date="2018-08" db="EMBL/GenBank/DDBJ databases">
        <title>Recombination of ecologically and evolutionarily significant loci maintains genetic cohesion in the Pseudomonas syringae species complex.</title>
        <authorList>
            <person name="Dillon M."/>
            <person name="Thakur S."/>
            <person name="Almeida R.N.D."/>
            <person name="Weir B.S."/>
            <person name="Guttman D.S."/>
        </authorList>
    </citation>
    <scope>NUCLEOTIDE SEQUENCE [LARGE SCALE GENOMIC DNA]</scope>
    <source>
        <strain evidence="1 2">ICMP 7847</strain>
    </source>
</reference>
<comment type="caution">
    <text evidence="1">The sequence shown here is derived from an EMBL/GenBank/DDBJ whole genome shotgun (WGS) entry which is preliminary data.</text>
</comment>
<accession>A0A658KG97</accession>
<evidence type="ECO:0000313" key="2">
    <source>
        <dbReference type="Proteomes" id="UP000270873"/>
    </source>
</evidence>
<dbReference type="AlphaFoldDB" id="A0A658KG97"/>
<proteinExistence type="predicted"/>
<sequence>MGIDALDGIGRVNHFADARRENKKRYNPIPGATPCSNYSRILLAPGARFKGVKLLLSHIGIDRLVDRLECFGQCPTFIPSGIVQAVADQMHDAGLQRRGWKNRPQRLRYSFEAIRDGDQNIFNATSLEVVEHLHPKLGTLGALDPYTQNVACAIR</sequence>
<gene>
    <name evidence="1" type="ORF">ALP66_04166</name>
</gene>